<dbReference type="AlphaFoldDB" id="A4JVX0"/>
<dbReference type="KEGG" id="bvi:Bcep1808_7548"/>
<evidence type="ECO:0000313" key="2">
    <source>
        <dbReference type="Proteomes" id="UP000002287"/>
    </source>
</evidence>
<evidence type="ECO:0000313" key="1">
    <source>
        <dbReference type="EMBL" id="ABO60423.1"/>
    </source>
</evidence>
<sequence>MAQIEGRLFKIDYLTRYWEVFSSGLGFFDGPAVRYALTLLVLLAQSDIVAVWYGADDYHDGAHIKRVTQEIAHRMIDEYIARKCT</sequence>
<gene>
    <name evidence="1" type="ordered locus">Bcep1808_7548</name>
</gene>
<proteinExistence type="predicted"/>
<dbReference type="EMBL" id="CP000619">
    <property type="protein sequence ID" value="ABO60423.1"/>
    <property type="molecule type" value="Genomic_DNA"/>
</dbReference>
<organism evidence="1 2">
    <name type="scientific">Burkholderia vietnamiensis (strain G4 / LMG 22486)</name>
    <name type="common">Burkholderia cepacia (strain R1808)</name>
    <dbReference type="NCBI Taxonomy" id="269482"/>
    <lineage>
        <taxon>Bacteria</taxon>
        <taxon>Pseudomonadati</taxon>
        <taxon>Pseudomonadota</taxon>
        <taxon>Betaproteobacteria</taxon>
        <taxon>Burkholderiales</taxon>
        <taxon>Burkholderiaceae</taxon>
        <taxon>Burkholderia</taxon>
        <taxon>Burkholderia cepacia complex</taxon>
    </lineage>
</organism>
<accession>A4JVX0</accession>
<protein>
    <submittedName>
        <fullName evidence="1">Uncharacterized protein</fullName>
    </submittedName>
</protein>
<keyword evidence="1" id="KW-0614">Plasmid</keyword>
<name>A4JVX0_BURVG</name>
<reference evidence="1 2" key="1">
    <citation type="submission" date="2007-03" db="EMBL/GenBank/DDBJ databases">
        <title>Complete sequence of plasmid pBVIE03 of Burkholderia vietnamiensis G4.</title>
        <authorList>
            <consortium name="US DOE Joint Genome Institute"/>
            <person name="Copeland A."/>
            <person name="Lucas S."/>
            <person name="Lapidus A."/>
            <person name="Barry K."/>
            <person name="Detter J.C."/>
            <person name="Glavina del Rio T."/>
            <person name="Hammon N."/>
            <person name="Israni S."/>
            <person name="Dalin E."/>
            <person name="Tice H."/>
            <person name="Pitluck S."/>
            <person name="Chain P."/>
            <person name="Malfatti S."/>
            <person name="Shin M."/>
            <person name="Vergez L."/>
            <person name="Schmutz J."/>
            <person name="Larimer F."/>
            <person name="Land M."/>
            <person name="Hauser L."/>
            <person name="Kyrpides N."/>
            <person name="Tiedje J."/>
            <person name="Richardson P."/>
        </authorList>
    </citation>
    <scope>NUCLEOTIDE SEQUENCE [LARGE SCALE GENOMIC DNA]</scope>
    <source>
        <strain evidence="2">G4 / LMG 22486</strain>
        <plasmid evidence="1 2">pBVIE03</plasmid>
    </source>
</reference>
<geneLocation type="plasmid" evidence="1 2">
    <name>pBVIE03</name>
</geneLocation>
<dbReference type="Proteomes" id="UP000002287">
    <property type="component" value="Plasmid pBVIE03"/>
</dbReference>
<dbReference type="HOGENOM" id="CLU_2506435_0_0_4"/>